<evidence type="ECO:0000313" key="1">
    <source>
        <dbReference type="EMBL" id="KPA35612.1"/>
    </source>
</evidence>
<sequence length="123" mass="13062">MKYKKVKIPQSQHLYQLHLITFPATFKMVNALSMITTLAAIVGAQAACPKTCSVGTASGSTCTYTCTRACPDLAAGEARDSFLGALQARGYSCSGKGLTGVSCKKTANFGSCYDHYWLCGKNC</sequence>
<comment type="caution">
    <text evidence="1">The sequence shown here is derived from an EMBL/GenBank/DDBJ whole genome shotgun (WGS) entry which is preliminary data.</text>
</comment>
<name>A0A0M9EM81_FUSLA</name>
<organism evidence="1 2">
    <name type="scientific">Fusarium langsethiae</name>
    <dbReference type="NCBI Taxonomy" id="179993"/>
    <lineage>
        <taxon>Eukaryota</taxon>
        <taxon>Fungi</taxon>
        <taxon>Dikarya</taxon>
        <taxon>Ascomycota</taxon>
        <taxon>Pezizomycotina</taxon>
        <taxon>Sordariomycetes</taxon>
        <taxon>Hypocreomycetidae</taxon>
        <taxon>Hypocreales</taxon>
        <taxon>Nectriaceae</taxon>
        <taxon>Fusarium</taxon>
    </lineage>
</organism>
<dbReference type="EMBL" id="JXCE01000994">
    <property type="protein sequence ID" value="KPA35612.1"/>
    <property type="molecule type" value="Genomic_DNA"/>
</dbReference>
<evidence type="ECO:0000313" key="2">
    <source>
        <dbReference type="Proteomes" id="UP000037904"/>
    </source>
</evidence>
<protein>
    <submittedName>
        <fullName evidence="1">Uncharacterized protein</fullName>
    </submittedName>
</protein>
<keyword evidence="2" id="KW-1185">Reference proteome</keyword>
<reference evidence="1 2" key="1">
    <citation type="submission" date="2015-04" db="EMBL/GenBank/DDBJ databases">
        <title>The draft genome sequence of Fusarium langsethiae, a T-2/HT-2 mycotoxin producer.</title>
        <authorList>
            <person name="Lysoe E."/>
            <person name="Divon H.H."/>
            <person name="Terzi V."/>
            <person name="Orru L."/>
            <person name="Lamontanara A."/>
            <person name="Kolseth A.-K."/>
            <person name="Frandsen R.J."/>
            <person name="Nielsen K."/>
            <person name="Thrane U."/>
        </authorList>
    </citation>
    <scope>NUCLEOTIDE SEQUENCE [LARGE SCALE GENOMIC DNA]</scope>
    <source>
        <strain evidence="1 2">Fl201059</strain>
    </source>
</reference>
<gene>
    <name evidence="1" type="ORF">FLAG1_11674</name>
</gene>
<proteinExistence type="predicted"/>
<accession>A0A0M9EM81</accession>
<dbReference type="AlphaFoldDB" id="A0A0M9EM81"/>
<dbReference type="OrthoDB" id="4448074at2759"/>
<dbReference type="Proteomes" id="UP000037904">
    <property type="component" value="Unassembled WGS sequence"/>
</dbReference>